<evidence type="ECO:0000313" key="1">
    <source>
        <dbReference type="Proteomes" id="UP000887560"/>
    </source>
</evidence>
<evidence type="ECO:0000313" key="2">
    <source>
        <dbReference type="WBParaSite" id="scf7180000422233.g8593"/>
    </source>
</evidence>
<organism evidence="1 2">
    <name type="scientific">Meloidogyne floridensis</name>
    <dbReference type="NCBI Taxonomy" id="298350"/>
    <lineage>
        <taxon>Eukaryota</taxon>
        <taxon>Metazoa</taxon>
        <taxon>Ecdysozoa</taxon>
        <taxon>Nematoda</taxon>
        <taxon>Chromadorea</taxon>
        <taxon>Rhabditida</taxon>
        <taxon>Tylenchina</taxon>
        <taxon>Tylenchomorpha</taxon>
        <taxon>Tylenchoidea</taxon>
        <taxon>Meloidogynidae</taxon>
        <taxon>Meloidogyninae</taxon>
        <taxon>Meloidogyne</taxon>
    </lineage>
</organism>
<dbReference type="Gene3D" id="3.30.830.10">
    <property type="entry name" value="Metalloenzyme, LuxS/M16 peptidase-like"/>
    <property type="match status" value="1"/>
</dbReference>
<dbReference type="AlphaFoldDB" id="A0A915NWN3"/>
<dbReference type="Proteomes" id="UP000887560">
    <property type="component" value="Unplaced"/>
</dbReference>
<dbReference type="WBParaSite" id="scf7180000422233.g8593">
    <property type="protein sequence ID" value="scf7180000422233.g8593"/>
    <property type="gene ID" value="scf7180000422233.g8593"/>
</dbReference>
<sequence length="119" mass="13469">LRTPPIKNENEVVVCPADDDTIGFKFCFQKLFLNIFRGGGDFLLGPRGSEVYRNRALLLFFDYVVDTSVAPLKKDFVQIEEPFCSSVSISLIQQNDCEIVMSFKDVPVTKSNQIRDRSA</sequence>
<protein>
    <submittedName>
        <fullName evidence="2">Uncharacterized protein</fullName>
    </submittedName>
</protein>
<reference evidence="2" key="1">
    <citation type="submission" date="2022-11" db="UniProtKB">
        <authorList>
            <consortium name="WormBaseParasite"/>
        </authorList>
    </citation>
    <scope>IDENTIFICATION</scope>
</reference>
<proteinExistence type="predicted"/>
<keyword evidence="1" id="KW-1185">Reference proteome</keyword>
<name>A0A915NWN3_9BILA</name>
<accession>A0A915NWN3</accession>